<proteinExistence type="predicted"/>
<keyword evidence="2" id="KW-1185">Reference proteome</keyword>
<dbReference type="SUPFAM" id="SSF51735">
    <property type="entry name" value="NAD(P)-binding Rossmann-fold domains"/>
    <property type="match status" value="1"/>
</dbReference>
<dbReference type="PANTHER" id="PTHR43544:SF12">
    <property type="entry name" value="NAD(P)-BINDING ROSSMANN-FOLD SUPERFAMILY PROTEIN"/>
    <property type="match status" value="1"/>
</dbReference>
<dbReference type="GO" id="GO:0005737">
    <property type="term" value="C:cytoplasm"/>
    <property type="evidence" value="ECO:0007669"/>
    <property type="project" value="TreeGrafter"/>
</dbReference>
<dbReference type="Proteomes" id="UP000321764">
    <property type="component" value="Unassembled WGS sequence"/>
</dbReference>
<gene>
    <name evidence="1" type="ORF">FME95_10230</name>
</gene>
<name>A0A5C8ZD91_9GAMM</name>
<dbReference type="PRINTS" id="PR00081">
    <property type="entry name" value="GDHRDH"/>
</dbReference>
<dbReference type="RefSeq" id="WP_147714285.1">
    <property type="nucleotide sequence ID" value="NZ_VKAD01000001.1"/>
</dbReference>
<dbReference type="InterPro" id="IPR051468">
    <property type="entry name" value="Fungal_SecMetab_SDRs"/>
</dbReference>
<dbReference type="InterPro" id="IPR036291">
    <property type="entry name" value="NAD(P)-bd_dom_sf"/>
</dbReference>
<dbReference type="OrthoDB" id="9785826at2"/>
<dbReference type="InterPro" id="IPR002347">
    <property type="entry name" value="SDR_fam"/>
</dbReference>
<sequence length="236" mass="25902">MNILIAGGSGGIGRALIQQCQIEYPEAQIHATYRTEIATDSIAAGVQWWQVDFAVEDSLLELAQAVASFDLIICATGFLWSENHRPEKSVSQFDTDFFIQNITANTVPTLLLAKHFSKHLKASGRGVLVSFSARIGSITDNQLGGWISYRSAKAALNMAVKTIAVEWQRTQPNSCIFAFHPGTTDTALSQPFQKSVPNGKLFTATYVAQCLLRLIEQTSSEQTGQLLAYDGTRIDW</sequence>
<dbReference type="AlphaFoldDB" id="A0A5C8ZD91"/>
<dbReference type="Gene3D" id="3.40.50.720">
    <property type="entry name" value="NAD(P)-binding Rossmann-like Domain"/>
    <property type="match status" value="1"/>
</dbReference>
<comment type="caution">
    <text evidence="1">The sequence shown here is derived from an EMBL/GenBank/DDBJ whole genome shotgun (WGS) entry which is preliminary data.</text>
</comment>
<dbReference type="PANTHER" id="PTHR43544">
    <property type="entry name" value="SHORT-CHAIN DEHYDROGENASE/REDUCTASE"/>
    <property type="match status" value="1"/>
</dbReference>
<organism evidence="1 2">
    <name type="scientific">Reinekea thalattae</name>
    <dbReference type="NCBI Taxonomy" id="2593301"/>
    <lineage>
        <taxon>Bacteria</taxon>
        <taxon>Pseudomonadati</taxon>
        <taxon>Pseudomonadota</taxon>
        <taxon>Gammaproteobacteria</taxon>
        <taxon>Oceanospirillales</taxon>
        <taxon>Saccharospirillaceae</taxon>
        <taxon>Reinekea</taxon>
    </lineage>
</organism>
<evidence type="ECO:0000313" key="1">
    <source>
        <dbReference type="EMBL" id="TXR54886.1"/>
    </source>
</evidence>
<evidence type="ECO:0000313" key="2">
    <source>
        <dbReference type="Proteomes" id="UP000321764"/>
    </source>
</evidence>
<dbReference type="EMBL" id="VKAD01000001">
    <property type="protein sequence ID" value="TXR54886.1"/>
    <property type="molecule type" value="Genomic_DNA"/>
</dbReference>
<dbReference type="Pfam" id="PF00106">
    <property type="entry name" value="adh_short"/>
    <property type="match status" value="1"/>
</dbReference>
<accession>A0A5C8ZD91</accession>
<reference evidence="1 2" key="1">
    <citation type="submission" date="2019-07" db="EMBL/GenBank/DDBJ databases">
        <title>Reinekea sp. strain SSH23 genome sequencing and assembly.</title>
        <authorList>
            <person name="Kim I."/>
        </authorList>
    </citation>
    <scope>NUCLEOTIDE SEQUENCE [LARGE SCALE GENOMIC DNA]</scope>
    <source>
        <strain evidence="1 2">SSH23</strain>
    </source>
</reference>
<protein>
    <submittedName>
        <fullName evidence="1">SDR family NAD(P)-dependent oxidoreductase</fullName>
    </submittedName>
</protein>
<dbReference type="GO" id="GO:0016491">
    <property type="term" value="F:oxidoreductase activity"/>
    <property type="evidence" value="ECO:0007669"/>
    <property type="project" value="TreeGrafter"/>
</dbReference>